<comment type="caution">
    <text evidence="1">The sequence shown here is derived from an EMBL/GenBank/DDBJ whole genome shotgun (WGS) entry which is preliminary data.</text>
</comment>
<gene>
    <name evidence="1" type="ORF">ACFSTE_21035</name>
</gene>
<dbReference type="Proteomes" id="UP001597459">
    <property type="component" value="Unassembled WGS sequence"/>
</dbReference>
<keyword evidence="2" id="KW-1185">Reference proteome</keyword>
<sequence length="74" mass="8727">MLDKVEIGTEDTYSTSTDIDKGKIPLVWYEKDKDGTPRFFVAPTINDSIDRVVEEIKHYILEAYRRDSILYRKK</sequence>
<dbReference type="EMBL" id="JBHULX010000046">
    <property type="protein sequence ID" value="MFD2593334.1"/>
    <property type="molecule type" value="Genomic_DNA"/>
</dbReference>
<name>A0ABW5NGJ2_9FLAO</name>
<reference evidence="2" key="1">
    <citation type="journal article" date="2019" name="Int. J. Syst. Evol. Microbiol.">
        <title>The Global Catalogue of Microorganisms (GCM) 10K type strain sequencing project: providing services to taxonomists for standard genome sequencing and annotation.</title>
        <authorList>
            <consortium name="The Broad Institute Genomics Platform"/>
            <consortium name="The Broad Institute Genome Sequencing Center for Infectious Disease"/>
            <person name="Wu L."/>
            <person name="Ma J."/>
        </authorList>
    </citation>
    <scope>NUCLEOTIDE SEQUENCE [LARGE SCALE GENOMIC DNA]</scope>
    <source>
        <strain evidence="2">KCTC 42423</strain>
    </source>
</reference>
<evidence type="ECO:0000313" key="1">
    <source>
        <dbReference type="EMBL" id="MFD2593334.1"/>
    </source>
</evidence>
<proteinExistence type="predicted"/>
<dbReference type="RefSeq" id="WP_176029021.1">
    <property type="nucleotide sequence ID" value="NZ_JBHSJV010000001.1"/>
</dbReference>
<organism evidence="1 2">
    <name type="scientific">Aquimarina hainanensis</name>
    <dbReference type="NCBI Taxonomy" id="1578017"/>
    <lineage>
        <taxon>Bacteria</taxon>
        <taxon>Pseudomonadati</taxon>
        <taxon>Bacteroidota</taxon>
        <taxon>Flavobacteriia</taxon>
        <taxon>Flavobacteriales</taxon>
        <taxon>Flavobacteriaceae</taxon>
        <taxon>Aquimarina</taxon>
    </lineage>
</organism>
<accession>A0ABW5NGJ2</accession>
<protein>
    <submittedName>
        <fullName evidence="1">Uncharacterized protein</fullName>
    </submittedName>
</protein>
<evidence type="ECO:0000313" key="2">
    <source>
        <dbReference type="Proteomes" id="UP001597459"/>
    </source>
</evidence>